<accession>A0ABX0AJ86</accession>
<name>A0ABX0AJ86_9GAMM</name>
<dbReference type="EMBL" id="WSFC01000011">
    <property type="protein sequence ID" value="NDL03079.1"/>
    <property type="molecule type" value="Genomic_DNA"/>
</dbReference>
<dbReference type="RefSeq" id="WP_112879116.1">
    <property type="nucleotide sequence ID" value="NZ_CAWPJS010000011.1"/>
</dbReference>
<proteinExistence type="predicted"/>
<dbReference type="Proteomes" id="UP000466619">
    <property type="component" value="Unassembled WGS sequence"/>
</dbReference>
<evidence type="ECO:0000313" key="2">
    <source>
        <dbReference type="Proteomes" id="UP000466619"/>
    </source>
</evidence>
<keyword evidence="2" id="KW-1185">Reference proteome</keyword>
<evidence type="ECO:0000313" key="1">
    <source>
        <dbReference type="EMBL" id="NDL03079.1"/>
    </source>
</evidence>
<sequence length="91" mass="10393">MNDIFQIFNKFIEIVNGPLPPTQNVKSILQTFTSSDFVSESSPAISFVPDEKPAFLHIDPSLGWAQVISDTLFKLIAIPLVYWRIMRIKRL</sequence>
<gene>
    <name evidence="1" type="ORF">GPY48_07365</name>
</gene>
<organism evidence="1 2">
    <name type="scientific">Photorhabdus bodei</name>
    <dbReference type="NCBI Taxonomy" id="2029681"/>
    <lineage>
        <taxon>Bacteria</taxon>
        <taxon>Pseudomonadati</taxon>
        <taxon>Pseudomonadota</taxon>
        <taxon>Gammaproteobacteria</taxon>
        <taxon>Enterobacterales</taxon>
        <taxon>Morganellaceae</taxon>
        <taxon>Photorhabdus</taxon>
    </lineage>
</organism>
<protein>
    <submittedName>
        <fullName evidence="1">Uncharacterized protein</fullName>
    </submittedName>
</protein>
<reference evidence="1 2" key="1">
    <citation type="submission" date="2019-12" db="EMBL/GenBank/DDBJ databases">
        <title>Engineering Photorhabdus to improve their lethality against agricultural pests.</title>
        <authorList>
            <person name="Machado R.A.R."/>
        </authorList>
    </citation>
    <scope>NUCLEOTIDE SEQUENCE [LARGE SCALE GENOMIC DNA]</scope>
    <source>
        <strain evidence="1 2">M-CN4</strain>
    </source>
</reference>
<comment type="caution">
    <text evidence="1">The sequence shown here is derived from an EMBL/GenBank/DDBJ whole genome shotgun (WGS) entry which is preliminary data.</text>
</comment>